<sequence length="147" mass="15335">MTSLLAGDWLGVADATVGRGMDWLNESVKHPVEEWAVRNEDLLRDVGHRLLNVGIGVAAGATGVAVCAGTAGMGCAVAASVAVAVGYGTVAHTGLAVATREEITVPKVLTWMRQSVTAGLVNGYSQARAGVGPLRYFFQEIRSRRIG</sequence>
<dbReference type="AlphaFoldDB" id="A0A5C4VET3"/>
<comment type="caution">
    <text evidence="1">The sequence shown here is derived from an EMBL/GenBank/DDBJ whole genome shotgun (WGS) entry which is preliminary data.</text>
</comment>
<accession>A0A5C4VET3</accession>
<protein>
    <submittedName>
        <fullName evidence="1">Uncharacterized protein</fullName>
    </submittedName>
</protein>
<dbReference type="RefSeq" id="WP_139640168.1">
    <property type="nucleotide sequence ID" value="NZ_BAAAZS010000047.1"/>
</dbReference>
<name>A0A5C4VET3_9ACTN</name>
<evidence type="ECO:0000313" key="1">
    <source>
        <dbReference type="EMBL" id="TNM34413.1"/>
    </source>
</evidence>
<evidence type="ECO:0000313" key="2">
    <source>
        <dbReference type="Proteomes" id="UP000311713"/>
    </source>
</evidence>
<dbReference type="EMBL" id="VDGT01000001">
    <property type="protein sequence ID" value="TNM34413.1"/>
    <property type="molecule type" value="Genomic_DNA"/>
</dbReference>
<proteinExistence type="predicted"/>
<dbReference type="Proteomes" id="UP000311713">
    <property type="component" value="Unassembled WGS sequence"/>
</dbReference>
<reference evidence="1 2" key="1">
    <citation type="submission" date="2019-06" db="EMBL/GenBank/DDBJ databases">
        <title>Draft genome of Streptomyces sedi sp. JCM16909.</title>
        <authorList>
            <person name="Klykleung N."/>
            <person name="Tanasupawat S."/>
            <person name="Kudo T."/>
            <person name="Yuki M."/>
            <person name="Ohkuma M."/>
        </authorList>
    </citation>
    <scope>NUCLEOTIDE SEQUENCE [LARGE SCALE GENOMIC DNA]</scope>
    <source>
        <strain evidence="1 2">JCM 16909</strain>
    </source>
</reference>
<keyword evidence="2" id="KW-1185">Reference proteome</keyword>
<organism evidence="1 2">
    <name type="scientific">Streptomyces sedi</name>
    <dbReference type="NCBI Taxonomy" id="555059"/>
    <lineage>
        <taxon>Bacteria</taxon>
        <taxon>Bacillati</taxon>
        <taxon>Actinomycetota</taxon>
        <taxon>Actinomycetes</taxon>
        <taxon>Kitasatosporales</taxon>
        <taxon>Streptomycetaceae</taxon>
        <taxon>Streptomyces</taxon>
    </lineage>
</organism>
<gene>
    <name evidence="1" type="ORF">FH715_01660</name>
</gene>